<keyword evidence="6" id="KW-0805">Transcription regulation</keyword>
<keyword evidence="7" id="KW-0238">DNA-binding</keyword>
<evidence type="ECO:0000259" key="12">
    <source>
        <dbReference type="PROSITE" id="PS50157"/>
    </source>
</evidence>
<dbReference type="PROSITE" id="PS50157">
    <property type="entry name" value="ZINC_FINGER_C2H2_2"/>
    <property type="match status" value="12"/>
</dbReference>
<dbReference type="GO" id="GO:0045893">
    <property type="term" value="P:positive regulation of DNA-templated transcription"/>
    <property type="evidence" value="ECO:0007669"/>
    <property type="project" value="UniProtKB-ARBA"/>
</dbReference>
<keyword evidence="9" id="KW-0539">Nucleus</keyword>
<dbReference type="PANTHER" id="PTHR24388">
    <property type="entry name" value="ZINC FINGER PROTEIN"/>
    <property type="match status" value="1"/>
</dbReference>
<dbReference type="GO" id="GO:0000981">
    <property type="term" value="F:DNA-binding transcription factor activity, RNA polymerase II-specific"/>
    <property type="evidence" value="ECO:0007669"/>
    <property type="project" value="TreeGrafter"/>
</dbReference>
<evidence type="ECO:0000256" key="2">
    <source>
        <dbReference type="ARBA" id="ARBA00022723"/>
    </source>
</evidence>
<feature type="domain" description="C2H2-type" evidence="12">
    <location>
        <begin position="219"/>
        <end position="246"/>
    </location>
</feature>
<dbReference type="KEGG" id="ccin:107270541"/>
<keyword evidence="4 11" id="KW-0863">Zinc-finger</keyword>
<dbReference type="Gene3D" id="3.30.160.60">
    <property type="entry name" value="Classic Zinc Finger"/>
    <property type="match status" value="10"/>
</dbReference>
<evidence type="ECO:0000256" key="6">
    <source>
        <dbReference type="ARBA" id="ARBA00023015"/>
    </source>
</evidence>
<organism evidence="13 14">
    <name type="scientific">Cephus cinctus</name>
    <name type="common">Wheat stem sawfly</name>
    <dbReference type="NCBI Taxonomy" id="211228"/>
    <lineage>
        <taxon>Eukaryota</taxon>
        <taxon>Metazoa</taxon>
        <taxon>Ecdysozoa</taxon>
        <taxon>Arthropoda</taxon>
        <taxon>Hexapoda</taxon>
        <taxon>Insecta</taxon>
        <taxon>Pterygota</taxon>
        <taxon>Neoptera</taxon>
        <taxon>Endopterygota</taxon>
        <taxon>Hymenoptera</taxon>
        <taxon>Cephoidea</taxon>
        <taxon>Cephidae</taxon>
        <taxon>Cephus</taxon>
    </lineage>
</organism>
<dbReference type="SUPFAM" id="SSF57667">
    <property type="entry name" value="beta-beta-alpha zinc fingers"/>
    <property type="match status" value="7"/>
</dbReference>
<dbReference type="GeneID" id="107270541"/>
<feature type="domain" description="C2H2-type" evidence="12">
    <location>
        <begin position="191"/>
        <end position="218"/>
    </location>
</feature>
<dbReference type="FunFam" id="3.30.160.60:FF:001289">
    <property type="entry name" value="Zinc finger protein 574"/>
    <property type="match status" value="1"/>
</dbReference>
<keyword evidence="8" id="KW-0804">Transcription</keyword>
<feature type="domain" description="C2H2-type" evidence="12">
    <location>
        <begin position="134"/>
        <end position="162"/>
    </location>
</feature>
<feature type="domain" description="C2H2-type" evidence="12">
    <location>
        <begin position="74"/>
        <end position="101"/>
    </location>
</feature>
<dbReference type="GO" id="GO:0005694">
    <property type="term" value="C:chromosome"/>
    <property type="evidence" value="ECO:0007669"/>
    <property type="project" value="UniProtKB-ARBA"/>
</dbReference>
<evidence type="ECO:0000256" key="1">
    <source>
        <dbReference type="ARBA" id="ARBA00004123"/>
    </source>
</evidence>
<proteinExistence type="inferred from homology"/>
<evidence type="ECO:0000256" key="4">
    <source>
        <dbReference type="ARBA" id="ARBA00022771"/>
    </source>
</evidence>
<gene>
    <name evidence="14" type="primary">LOC107270541</name>
</gene>
<keyword evidence="2" id="KW-0479">Metal-binding</keyword>
<feature type="domain" description="C2H2-type" evidence="12">
    <location>
        <begin position="1209"/>
        <end position="1231"/>
    </location>
</feature>
<dbReference type="GO" id="GO:0005634">
    <property type="term" value="C:nucleus"/>
    <property type="evidence" value="ECO:0007669"/>
    <property type="project" value="UniProtKB-SubCell"/>
</dbReference>
<evidence type="ECO:0000256" key="8">
    <source>
        <dbReference type="ARBA" id="ARBA00023163"/>
    </source>
</evidence>
<evidence type="ECO:0000256" key="7">
    <source>
        <dbReference type="ARBA" id="ARBA00023125"/>
    </source>
</evidence>
<dbReference type="AlphaFoldDB" id="A0AAJ7FNY1"/>
<dbReference type="SMART" id="SM00355">
    <property type="entry name" value="ZnF_C2H2"/>
    <property type="match status" value="13"/>
</dbReference>
<feature type="domain" description="C2H2-type" evidence="12">
    <location>
        <begin position="288"/>
        <end position="317"/>
    </location>
</feature>
<dbReference type="PANTHER" id="PTHR24388:SF54">
    <property type="entry name" value="PROTEIN ESCARGOT"/>
    <property type="match status" value="1"/>
</dbReference>
<dbReference type="InterPro" id="IPR050527">
    <property type="entry name" value="Snail/Krueppel_Znf"/>
</dbReference>
<keyword evidence="3" id="KW-0677">Repeat</keyword>
<dbReference type="Pfam" id="PF00096">
    <property type="entry name" value="zf-C2H2"/>
    <property type="match status" value="6"/>
</dbReference>
<reference evidence="14" key="1">
    <citation type="submission" date="2025-08" db="UniProtKB">
        <authorList>
            <consortium name="RefSeq"/>
        </authorList>
    </citation>
    <scope>IDENTIFICATION</scope>
</reference>
<dbReference type="GO" id="GO:0008270">
    <property type="term" value="F:zinc ion binding"/>
    <property type="evidence" value="ECO:0007669"/>
    <property type="project" value="UniProtKB-KW"/>
</dbReference>
<dbReference type="InterPro" id="IPR013087">
    <property type="entry name" value="Znf_C2H2_type"/>
</dbReference>
<accession>A0AAJ7FNY1</accession>
<feature type="domain" description="C2H2-type" evidence="12">
    <location>
        <begin position="163"/>
        <end position="190"/>
    </location>
</feature>
<keyword evidence="5" id="KW-0862">Zinc</keyword>
<dbReference type="FunFam" id="3.30.160.60:FF:000478">
    <property type="entry name" value="Zinc finger protein 133"/>
    <property type="match status" value="1"/>
</dbReference>
<feature type="domain" description="C2H2-type" evidence="12">
    <location>
        <begin position="1065"/>
        <end position="1092"/>
    </location>
</feature>
<evidence type="ECO:0000313" key="13">
    <source>
        <dbReference type="Proteomes" id="UP000694920"/>
    </source>
</evidence>
<comment type="subcellular location">
    <subcellularLocation>
        <location evidence="1">Nucleus</location>
    </subcellularLocation>
</comment>
<feature type="domain" description="C2H2-type" evidence="12">
    <location>
        <begin position="1154"/>
        <end position="1180"/>
    </location>
</feature>
<feature type="domain" description="C2H2-type" evidence="12">
    <location>
        <begin position="1094"/>
        <end position="1122"/>
    </location>
</feature>
<evidence type="ECO:0000256" key="9">
    <source>
        <dbReference type="ARBA" id="ARBA00023242"/>
    </source>
</evidence>
<evidence type="ECO:0000256" key="3">
    <source>
        <dbReference type="ARBA" id="ARBA00022737"/>
    </source>
</evidence>
<dbReference type="FunFam" id="3.30.160.60:FF:001732">
    <property type="entry name" value="Zgc:162936"/>
    <property type="match status" value="1"/>
</dbReference>
<evidence type="ECO:0000313" key="14">
    <source>
        <dbReference type="RefSeq" id="XP_015601124.1"/>
    </source>
</evidence>
<name>A0AAJ7FNY1_CEPCN</name>
<evidence type="ECO:0000256" key="10">
    <source>
        <dbReference type="ARBA" id="ARBA00037948"/>
    </source>
</evidence>
<dbReference type="RefSeq" id="XP_015601124.1">
    <property type="nucleotide sequence ID" value="XM_015745638.2"/>
</dbReference>
<feature type="domain" description="C2H2-type" evidence="12">
    <location>
        <begin position="1181"/>
        <end position="1208"/>
    </location>
</feature>
<evidence type="ECO:0000256" key="11">
    <source>
        <dbReference type="PROSITE-ProRule" id="PRU00042"/>
    </source>
</evidence>
<dbReference type="Proteomes" id="UP000694920">
    <property type="component" value="Unplaced"/>
</dbReference>
<dbReference type="InterPro" id="IPR036236">
    <property type="entry name" value="Znf_C2H2_sf"/>
</dbReference>
<feature type="domain" description="C2H2-type" evidence="12">
    <location>
        <begin position="1125"/>
        <end position="1153"/>
    </location>
</feature>
<sequence length="1254" mass="143842">MLFVKIEDNGKYDSLTSKSKWIIRIMSKMLAFLQNVEGNDSRSENTAKICGTSLKANADPVQNPCPLDVKPKDFICSVCGDCFAGEKQFYGHLQAHTGEIHWKCTQCPESNAGFDSLSRLKIHENACHNIVRPFKCKHCDLLFDRGSQRDYHMRSVHFGEKSQICQICGKGFFRRNDLRTHLNIHLGTNLCICEICGRKFNHVSNLIRHCRIHAGVKPYPCCICGKRFTQIGSLARHKRIHSREQDSIKACSIKNQDNAPFDLNNEVSNKHDLQGVEPSQHKPSKRQHYCKICGESFQFILLLRQHEKHHLHSAEDLECKSCGKTFQKVEEVKEHCCRPLSSCDVKVTEKIVKKFSKFIRKTEHFNDPADDSHGAETILIQLQDERIENTATSNISMNEIKEQPIQGQPMIYSATNQVTNFNSEEAEEIPNEILQEHLMELAGKINTISMAPDRDASINISDILETYNCEDAEFGTDNDMKSKPYEIQNIGVQSDNNFSRENNIIYIQTLGKDGFAILTDHEGIMRNVSLDIVQEANNTNYQPNIENYHSDTSEVQISKSTEVPSVTTQLSYVLKSFDEKLINQNSNSNGYCAIDSIPKLMMSQEKLDCNPLNTETTTKIDHYHNLKEKNQFNMENCYSNTLKNCQLRILELQDNSDMTLAHGNHECANAEPHYLSSCDDDAVSQPFIPNTGAMESTKIDEQVQNLVNFENIVLNRTDPTLRLVQTETGEQFYELILNDLTDKIPNSPNIQSLPEPDKTDDMSTSCDISNNIETMSNDTSKQPSLRLVQMENGQQFFEIVRNDSLELENFTSPLHEPETLQANNPENPNEININLQPDNFIETNNLKHNENNQYLFVNESQKVNSINTLTNDTVTVQHSNLEFVKSDAQSDFQSNDQINFTDFTKTHFDNSAEHFLELVRNVDNGQTTVPEQTDRPMPIVRLIQNEDGEQFFELIHDSLQFDKNRHLELQNERMDRNSSANVQGTNTLNNPDCNKSNFLICFRNNLEFRPVMNIDPNTTKELTGDGNDKSNTINFYIDFNPNNTAVTGNIIKEQKQKSKSSVKKFQCSECNKSFSSSYNFKQHIGTHFTDQQKFQCKECGTQFAWKSTLNKHMALYHRPDGPQKFVCEICPKVYNTLSQVNEHVKRDHLKERKHVCHCGKSFFKKFDLKTHGRTHTKERPYVCRACGKGFHHQSHIIRHERIHSGERPYSCNICQKTFTQLGSLKAHKQRHREIQIDLLDYRLDEDDPLALNVL</sequence>
<evidence type="ECO:0000256" key="5">
    <source>
        <dbReference type="ARBA" id="ARBA00022833"/>
    </source>
</evidence>
<protein>
    <submittedName>
        <fullName evidence="14">Uncharacterized protein LOC107270541 isoform X1</fullName>
    </submittedName>
</protein>
<dbReference type="GO" id="GO:0000978">
    <property type="term" value="F:RNA polymerase II cis-regulatory region sequence-specific DNA binding"/>
    <property type="evidence" value="ECO:0007669"/>
    <property type="project" value="TreeGrafter"/>
</dbReference>
<dbReference type="PROSITE" id="PS00028">
    <property type="entry name" value="ZINC_FINGER_C2H2_1"/>
    <property type="match status" value="11"/>
</dbReference>
<keyword evidence="13" id="KW-1185">Reference proteome</keyword>
<comment type="similarity">
    <text evidence="10">Belongs to the snail C2H2-type zinc-finger protein family.</text>
</comment>